<dbReference type="Pfam" id="PF08059">
    <property type="entry name" value="SEP"/>
    <property type="match status" value="1"/>
</dbReference>
<evidence type="ECO:0000256" key="10">
    <source>
        <dbReference type="SAM" id="MobiDB-lite"/>
    </source>
</evidence>
<keyword evidence="4" id="KW-0206">Cytoskeleton</keyword>
<evidence type="ECO:0000256" key="4">
    <source>
        <dbReference type="ARBA" id="ARBA00023212"/>
    </source>
</evidence>
<sequence length="329" mass="36953">MASSEGVPDFVFLQQRFLGDHAHCDAVRFIVHIPEASRKVLIQTIQVLHRTEPARFLQGGPAVQEELRGRSARGSAGGSTGSPAHVPQGSVNEQGVKQKVPFKRNLLKEIHAELTDDESRAPPSNFELTAAMMHRIILLEKTGGGDREQASGAKLYRNGIEMFDGHFRSFQEQSTQLCMQDLVDDCFPSELQQRFPDGVPFEVQDRRHETFLVRLPWDTCPGEGRAVYEEKDEEFTNAVSLQSPGLTWSRLLPTILVFHLGSQEEADHRSEKAAKDGGQSRCGDRHQEFSEGDCRFRLILGAQRLLWTHLVAEGRYSAVKEHLLKLSSR</sequence>
<evidence type="ECO:0000256" key="3">
    <source>
        <dbReference type="ARBA" id="ARBA00023054"/>
    </source>
</evidence>
<dbReference type="GO" id="GO:0043161">
    <property type="term" value="P:proteasome-mediated ubiquitin-dependent protein catabolic process"/>
    <property type="evidence" value="ECO:0007669"/>
    <property type="project" value="TreeGrafter"/>
</dbReference>
<organism evidence="12">
    <name type="scientific">Nothobranchius furzeri</name>
    <name type="common">Turquoise killifish</name>
    <dbReference type="NCBI Taxonomy" id="105023"/>
    <lineage>
        <taxon>Eukaryota</taxon>
        <taxon>Metazoa</taxon>
        <taxon>Chordata</taxon>
        <taxon>Craniata</taxon>
        <taxon>Vertebrata</taxon>
        <taxon>Euteleostomi</taxon>
        <taxon>Actinopterygii</taxon>
        <taxon>Neopterygii</taxon>
        <taxon>Teleostei</taxon>
        <taxon>Neoteleostei</taxon>
        <taxon>Acanthomorphata</taxon>
        <taxon>Ovalentaria</taxon>
        <taxon>Atherinomorphae</taxon>
        <taxon>Cyprinodontiformes</taxon>
        <taxon>Nothobranchiidae</taxon>
        <taxon>Nothobranchius</taxon>
    </lineage>
</organism>
<dbReference type="GO" id="GO:0043130">
    <property type="term" value="F:ubiquitin binding"/>
    <property type="evidence" value="ECO:0007669"/>
    <property type="project" value="TreeGrafter"/>
</dbReference>
<dbReference type="Gene3D" id="3.30.420.210">
    <property type="entry name" value="SEP domain"/>
    <property type="match status" value="1"/>
</dbReference>
<name>A0A1A8VKD4_NOTFU</name>
<dbReference type="PROSITE" id="PS51399">
    <property type="entry name" value="SEP"/>
    <property type="match status" value="1"/>
</dbReference>
<evidence type="ECO:0000256" key="9">
    <source>
        <dbReference type="ARBA" id="ARBA00081109"/>
    </source>
</evidence>
<evidence type="ECO:0000256" key="8">
    <source>
        <dbReference type="ARBA" id="ARBA00075811"/>
    </source>
</evidence>
<reference evidence="12" key="1">
    <citation type="submission" date="2016-05" db="EMBL/GenBank/DDBJ databases">
        <authorList>
            <person name="Lavstsen T."/>
            <person name="Jespersen J.S."/>
        </authorList>
    </citation>
    <scope>NUCLEOTIDE SEQUENCE</scope>
    <source>
        <tissue evidence="12">Brain</tissue>
    </source>
</reference>
<dbReference type="AlphaFoldDB" id="A0A1A8VKD4"/>
<feature type="domain" description="SEP" evidence="11">
    <location>
        <begin position="148"/>
        <end position="212"/>
    </location>
</feature>
<proteinExistence type="predicted"/>
<dbReference type="SUPFAM" id="SSF102848">
    <property type="entry name" value="NSFL1 (p97 ATPase) cofactor p47, SEP domain"/>
    <property type="match status" value="1"/>
</dbReference>
<dbReference type="PANTHER" id="PTHR23333:SF4">
    <property type="entry name" value="UBX DOMAIN-CONTAINING PROTEIN 11"/>
    <property type="match status" value="1"/>
</dbReference>
<accession>A0A1A8VKD4</accession>
<dbReference type="FunFam" id="3.30.420.210:FF:000003">
    <property type="entry name" value="UBX domain protein 11"/>
    <property type="match status" value="1"/>
</dbReference>
<dbReference type="GO" id="GO:0005856">
    <property type="term" value="C:cytoskeleton"/>
    <property type="evidence" value="ECO:0007669"/>
    <property type="project" value="UniProtKB-SubCell"/>
</dbReference>
<evidence type="ECO:0000256" key="2">
    <source>
        <dbReference type="ARBA" id="ARBA00022490"/>
    </source>
</evidence>
<keyword evidence="2" id="KW-0963">Cytoplasm</keyword>
<gene>
    <name evidence="12" type="primary">UBXN11</name>
</gene>
<dbReference type="EMBL" id="HAEJ01019091">
    <property type="protein sequence ID" value="SBS59548.1"/>
    <property type="molecule type" value="Transcribed_RNA"/>
</dbReference>
<evidence type="ECO:0000256" key="5">
    <source>
        <dbReference type="ARBA" id="ARBA00059434"/>
    </source>
</evidence>
<comment type="subcellular location">
    <subcellularLocation>
        <location evidence="1">Cytoplasm</location>
        <location evidence="1">Cytoskeleton</location>
    </subcellularLocation>
</comment>
<protein>
    <recommendedName>
        <fullName evidence="7">UBX domain-containing protein 11</fullName>
    </recommendedName>
    <alternativeName>
        <fullName evidence="9">Socius</fullName>
    </alternativeName>
    <alternativeName>
        <fullName evidence="8">UBX domain-containing protein 5</fullName>
    </alternativeName>
</protein>
<dbReference type="InterPro" id="IPR012989">
    <property type="entry name" value="SEP_domain"/>
</dbReference>
<dbReference type="PANTHER" id="PTHR23333">
    <property type="entry name" value="UBX DOMAIN CONTAINING PROTEIN"/>
    <property type="match status" value="1"/>
</dbReference>
<comment type="function">
    <text evidence="5">May be involved in the reorganization of actin cytoskeleton mediated by RND1, RND2 and RND3. Promotes RHOA activation mediated by GNA12 and GNA13.</text>
</comment>
<evidence type="ECO:0000256" key="1">
    <source>
        <dbReference type="ARBA" id="ARBA00004245"/>
    </source>
</evidence>
<evidence type="ECO:0000313" key="12">
    <source>
        <dbReference type="EMBL" id="SBS59548.1"/>
    </source>
</evidence>
<evidence type="ECO:0000256" key="6">
    <source>
        <dbReference type="ARBA" id="ARBA00062345"/>
    </source>
</evidence>
<evidence type="ECO:0000256" key="7">
    <source>
        <dbReference type="ARBA" id="ARBA00073759"/>
    </source>
</evidence>
<feature type="region of interest" description="Disordered" evidence="10">
    <location>
        <begin position="59"/>
        <end position="97"/>
    </location>
</feature>
<evidence type="ECO:0000259" key="11">
    <source>
        <dbReference type="PROSITE" id="PS51399"/>
    </source>
</evidence>
<comment type="subunit">
    <text evidence="6">Interacts with GNA12, GNA13, RND1, RND2 and RND3.</text>
</comment>
<dbReference type="InterPro" id="IPR036241">
    <property type="entry name" value="NSFL1C_SEP_dom_sf"/>
</dbReference>
<keyword evidence="3" id="KW-0175">Coiled coil</keyword>
<reference evidence="12" key="2">
    <citation type="submission" date="2016-06" db="EMBL/GenBank/DDBJ databases">
        <title>The genome of a short-lived fish provides insights into sex chromosome evolution and the genetic control of aging.</title>
        <authorList>
            <person name="Reichwald K."/>
            <person name="Felder M."/>
            <person name="Petzold A."/>
            <person name="Koch P."/>
            <person name="Groth M."/>
            <person name="Platzer M."/>
        </authorList>
    </citation>
    <scope>NUCLEOTIDE SEQUENCE</scope>
    <source>
        <tissue evidence="12">Brain</tissue>
    </source>
</reference>